<dbReference type="InterPro" id="IPR030665">
    <property type="entry name" value="KaiC"/>
</dbReference>
<evidence type="ECO:0000256" key="3">
    <source>
        <dbReference type="ARBA" id="ARBA00022679"/>
    </source>
</evidence>
<dbReference type="GO" id="GO:0005524">
    <property type="term" value="F:ATP binding"/>
    <property type="evidence" value="ECO:0007669"/>
    <property type="project" value="InterPro"/>
</dbReference>
<feature type="domain" description="KaiC" evidence="7">
    <location>
        <begin position="241"/>
        <end position="479"/>
    </location>
</feature>
<dbReference type="InterPro" id="IPR014774">
    <property type="entry name" value="KaiC-like_dom"/>
</dbReference>
<dbReference type="InterPro" id="IPR003593">
    <property type="entry name" value="AAA+_ATPase"/>
</dbReference>
<evidence type="ECO:0000256" key="6">
    <source>
        <dbReference type="ARBA" id="ARBA00022801"/>
    </source>
</evidence>
<dbReference type="PANTHER" id="PTHR42926:SF1">
    <property type="entry name" value="CIRCADIAN CLOCK OSCILLATOR PROTEIN KAIC 1"/>
    <property type="match status" value="1"/>
</dbReference>
<evidence type="ECO:0000256" key="5">
    <source>
        <dbReference type="ARBA" id="ARBA00022777"/>
    </source>
</evidence>
<keyword evidence="6" id="KW-0378">Hydrolase</keyword>
<keyword evidence="8" id="KW-0723">Serine/threonine-protein kinase</keyword>
<sequence>MTKQLVRVQSGVPGLDTILCGGLVQGATYIVQGSPGAGKTILANQIAFHQVKAGGRILYVTLLAESHDRLFQALATFDFYDGAAVGRDVFYISLFKILQEQGLQALVKALRQEMARNQCDTLVLDGLLIAKDKAESALDVKTFVAELQSHAAFTGCTVFFLTSAGIDDVSPEHTMVDGVIQLKEELVGIRTVRQMRISKSRGSAALGGLHQYRISDHGIDVYPRLEALHDTPSSDEWLEHARLETGVQGLEPLIGGGLPASSVTLLMGAAGSGKTTFGINFLSLVTPESPGLYFGFYESPLRLKAKARALGIDLDALERSRALYILWNPMTENLLDLLGHQLLAAVREHGVRRVFIDGVTGFQRSAFHQGRLVEFYTAVTNELRAAGVSTVATLEVPDFNSLTGTDPLPDYSSLMDNLMLLRHVRLGGELRRFVGVVKMRDSAFDTTFHDVVIGPGGLRVANRLIVSQHPGEPDSVSVFTGAQPQTRS</sequence>
<evidence type="ECO:0000259" key="7">
    <source>
        <dbReference type="PROSITE" id="PS51146"/>
    </source>
</evidence>
<dbReference type="PIRSF" id="PIRSF039117">
    <property type="entry name" value="KaiC"/>
    <property type="match status" value="1"/>
</dbReference>
<dbReference type="GO" id="GO:0004674">
    <property type="term" value="F:protein serine/threonine kinase activity"/>
    <property type="evidence" value="ECO:0007669"/>
    <property type="project" value="UniProtKB-KW"/>
</dbReference>
<keyword evidence="3" id="KW-0808">Transferase</keyword>
<dbReference type="GO" id="GO:0016787">
    <property type="term" value="F:hydrolase activity"/>
    <property type="evidence" value="ECO:0007669"/>
    <property type="project" value="UniProtKB-KW"/>
</dbReference>
<evidence type="ECO:0000313" key="9">
    <source>
        <dbReference type="Proteomes" id="UP000270411"/>
    </source>
</evidence>
<dbReference type="InterPro" id="IPR051347">
    <property type="entry name" value="Circadian_clock_KaiC-rel"/>
</dbReference>
<dbReference type="PANTHER" id="PTHR42926">
    <property type="match status" value="1"/>
</dbReference>
<keyword evidence="2" id="KW-0597">Phosphoprotein</keyword>
<dbReference type="SUPFAM" id="SSF52540">
    <property type="entry name" value="P-loop containing nucleoside triphosphate hydrolases"/>
    <property type="match status" value="2"/>
</dbReference>
<dbReference type="RefSeq" id="WP_124686611.1">
    <property type="nucleotide sequence ID" value="NZ_CP033970.1"/>
</dbReference>
<feature type="domain" description="KaiC" evidence="7">
    <location>
        <begin position="6"/>
        <end position="235"/>
    </location>
</feature>
<dbReference type="Gene3D" id="3.40.50.300">
    <property type="entry name" value="P-loop containing nucleotide triphosphate hydrolases"/>
    <property type="match status" value="2"/>
</dbReference>
<reference evidence="9" key="1">
    <citation type="submission" date="2018-11" db="EMBL/GenBank/DDBJ databases">
        <title>FDA dAtabase for Regulatory Grade micrObial Sequences (FDA-ARGOS): Supporting development and validation of Infectious Disease Dx tests.</title>
        <authorList>
            <person name="Goldberg B."/>
            <person name="Campos J."/>
            <person name="Tallon L."/>
            <person name="Sadzewicz L."/>
            <person name="Zhao X."/>
            <person name="Vavikolanu K."/>
            <person name="Mehta A."/>
            <person name="Aluvathingal J."/>
            <person name="Nadendla S."/>
            <person name="Geyer C."/>
            <person name="Nandy P."/>
            <person name="Yan Y."/>
            <person name="Sichtig H."/>
        </authorList>
    </citation>
    <scope>NUCLEOTIDE SEQUENCE [LARGE SCALE GENOMIC DNA]</scope>
    <source>
        <strain evidence="9">FDAARGOS_614</strain>
    </source>
</reference>
<dbReference type="OrthoDB" id="9783783at2"/>
<evidence type="ECO:0000256" key="1">
    <source>
        <dbReference type="ARBA" id="ARBA00012513"/>
    </source>
</evidence>
<proteinExistence type="predicted"/>
<dbReference type="InterPro" id="IPR027417">
    <property type="entry name" value="P-loop_NTPase"/>
</dbReference>
<dbReference type="Pfam" id="PF06745">
    <property type="entry name" value="ATPase"/>
    <property type="match status" value="2"/>
</dbReference>
<dbReference type="EC" id="2.7.11.1" evidence="1"/>
<evidence type="ECO:0000313" key="8">
    <source>
        <dbReference type="EMBL" id="AZG16880.1"/>
    </source>
</evidence>
<name>A0A3G8H9S1_9BURK</name>
<dbReference type="KEGG" id="cpau:EHF44_26360"/>
<dbReference type="PROSITE" id="PS51146">
    <property type="entry name" value="KAIC"/>
    <property type="match status" value="2"/>
</dbReference>
<dbReference type="InterPro" id="IPR010624">
    <property type="entry name" value="KaiC_dom"/>
</dbReference>
<organism evidence="8 9">
    <name type="scientific">Cupriavidus pauculus</name>
    <dbReference type="NCBI Taxonomy" id="82633"/>
    <lineage>
        <taxon>Bacteria</taxon>
        <taxon>Pseudomonadati</taxon>
        <taxon>Pseudomonadota</taxon>
        <taxon>Betaproteobacteria</taxon>
        <taxon>Burkholderiales</taxon>
        <taxon>Burkholderiaceae</taxon>
        <taxon>Cupriavidus</taxon>
    </lineage>
</organism>
<keyword evidence="4" id="KW-0677">Repeat</keyword>
<evidence type="ECO:0000256" key="4">
    <source>
        <dbReference type="ARBA" id="ARBA00022737"/>
    </source>
</evidence>
<evidence type="ECO:0000256" key="2">
    <source>
        <dbReference type="ARBA" id="ARBA00022553"/>
    </source>
</evidence>
<accession>A0A3G8H9S1</accession>
<protein>
    <recommendedName>
        <fullName evidence="1">non-specific serine/threonine protein kinase</fullName>
        <ecNumber evidence="1">2.7.11.1</ecNumber>
    </recommendedName>
</protein>
<gene>
    <name evidence="8" type="ORF">EHF44_26360</name>
</gene>
<dbReference type="EMBL" id="CP033970">
    <property type="protein sequence ID" value="AZG16880.1"/>
    <property type="molecule type" value="Genomic_DNA"/>
</dbReference>
<keyword evidence="5 8" id="KW-0418">Kinase</keyword>
<dbReference type="SMART" id="SM00382">
    <property type="entry name" value="AAA"/>
    <property type="match status" value="2"/>
</dbReference>
<dbReference type="AlphaFoldDB" id="A0A3G8H9S1"/>
<dbReference type="Proteomes" id="UP000270411">
    <property type="component" value="Chromosome 2"/>
</dbReference>